<dbReference type="PANTHER" id="PTHR38887">
    <property type="entry name" value="CHROMOSOME 21, WHOLE GENOME SHOTGUN SEQUENCE"/>
    <property type="match status" value="1"/>
</dbReference>
<feature type="compositionally biased region" description="Basic and acidic residues" evidence="1">
    <location>
        <begin position="243"/>
        <end position="286"/>
    </location>
</feature>
<dbReference type="HOGENOM" id="CLU_060159_0_0_1"/>
<protein>
    <submittedName>
        <fullName evidence="2">Uncharacterized protein</fullName>
    </submittedName>
</protein>
<feature type="compositionally biased region" description="Basic and acidic residues" evidence="1">
    <location>
        <begin position="306"/>
        <end position="366"/>
    </location>
</feature>
<gene>
    <name evidence="2" type="ORF">SBOR_2495</name>
</gene>
<keyword evidence="3" id="KW-1185">Reference proteome</keyword>
<comment type="caution">
    <text evidence="2">The sequence shown here is derived from an EMBL/GenBank/DDBJ whole genome shotgun (WGS) entry which is preliminary data.</text>
</comment>
<dbReference type="InterPro" id="IPR053221">
    <property type="entry name" value="Burnettramic_acid_biosynth"/>
</dbReference>
<organism evidence="2 3">
    <name type="scientific">Sclerotinia borealis (strain F-4128)</name>
    <dbReference type="NCBI Taxonomy" id="1432307"/>
    <lineage>
        <taxon>Eukaryota</taxon>
        <taxon>Fungi</taxon>
        <taxon>Dikarya</taxon>
        <taxon>Ascomycota</taxon>
        <taxon>Pezizomycotina</taxon>
        <taxon>Leotiomycetes</taxon>
        <taxon>Helotiales</taxon>
        <taxon>Sclerotiniaceae</taxon>
        <taxon>Sclerotinia</taxon>
    </lineage>
</organism>
<feature type="region of interest" description="Disordered" evidence="1">
    <location>
        <begin position="306"/>
        <end position="369"/>
    </location>
</feature>
<dbReference type="STRING" id="1432307.W9CK06"/>
<dbReference type="EMBL" id="AYSA01000101">
    <property type="protein sequence ID" value="ESZ97137.1"/>
    <property type="molecule type" value="Genomic_DNA"/>
</dbReference>
<proteinExistence type="predicted"/>
<dbReference type="Proteomes" id="UP000019487">
    <property type="component" value="Unassembled WGS sequence"/>
</dbReference>
<feature type="region of interest" description="Disordered" evidence="1">
    <location>
        <begin position="220"/>
        <end position="286"/>
    </location>
</feature>
<evidence type="ECO:0000313" key="3">
    <source>
        <dbReference type="Proteomes" id="UP000019487"/>
    </source>
</evidence>
<evidence type="ECO:0000256" key="1">
    <source>
        <dbReference type="SAM" id="MobiDB-lite"/>
    </source>
</evidence>
<sequence>MAHCPEKMLYENNIQSTQYQHQDPFFDTPPTDNDILSQALEFTHHVPPPNYTSPQLPRPIAVPQTVAGLGQPFARVYAPALSYHNINAWDFVEFIDNLNVVATANPPLQIVDLVGGALGMVPHHWAQLAGTGVQVIAKLGTVVVSKSRTDTYMQHVNARFFAPRGLKASITSMEAMAAVLGLPVNTSVLAPVTDGNMGATVLERRMEGIRPYVMETTFEVPPPAPQTTTLAKMSATQVKKQIVKNDEKARKERVKQLEKMNKSDEKNNNDKRESKTQRKAEKEEKEMRKLNFEVEEMQREMEALKIRESNKRVQKTERKLERDMKKLEKEKGKLEHKSREVGSDEGSGSKRDRKNKDGKESKEVKQSKKTLWILIENL</sequence>
<name>W9CK06_SCLBF</name>
<accession>W9CK06</accession>
<reference evidence="2 3" key="1">
    <citation type="journal article" date="2014" name="Genome Announc.">
        <title>Draft genome sequence of Sclerotinia borealis, a psychrophilic plant pathogenic fungus.</title>
        <authorList>
            <person name="Mardanov A.V."/>
            <person name="Beletsky A.V."/>
            <person name="Kadnikov V.V."/>
            <person name="Ignatov A.N."/>
            <person name="Ravin N.V."/>
        </authorList>
    </citation>
    <scope>NUCLEOTIDE SEQUENCE [LARGE SCALE GENOMIC DNA]</scope>
    <source>
        <strain evidence="3">F-4157</strain>
    </source>
</reference>
<dbReference type="AlphaFoldDB" id="W9CK06"/>
<dbReference type="PANTHER" id="PTHR38887:SF1">
    <property type="entry name" value="RAS MODIFICATION PROTEIN ERF4"/>
    <property type="match status" value="1"/>
</dbReference>
<dbReference type="OrthoDB" id="3068835at2759"/>
<feature type="compositionally biased region" description="Polar residues" evidence="1">
    <location>
        <begin position="226"/>
        <end position="239"/>
    </location>
</feature>
<evidence type="ECO:0000313" key="2">
    <source>
        <dbReference type="EMBL" id="ESZ97137.1"/>
    </source>
</evidence>